<dbReference type="Pfam" id="PF16064">
    <property type="entry name" value="DUF4806"/>
    <property type="match status" value="2"/>
</dbReference>
<feature type="domain" description="DUF4806" evidence="2">
    <location>
        <begin position="31"/>
        <end position="121"/>
    </location>
</feature>
<gene>
    <name evidence="3" type="ORF">pipiens_005964</name>
</gene>
<feature type="domain" description="DUF4806" evidence="2">
    <location>
        <begin position="191"/>
        <end position="280"/>
    </location>
</feature>
<feature type="compositionally biased region" description="Basic residues" evidence="1">
    <location>
        <begin position="7"/>
        <end position="17"/>
    </location>
</feature>
<evidence type="ECO:0000256" key="1">
    <source>
        <dbReference type="SAM" id="MobiDB-lite"/>
    </source>
</evidence>
<accession>A0ABD1DWM2</accession>
<proteinExistence type="predicted"/>
<sequence>MMMQAGARHRTRFKSKRPTSQAEKLTLSATVDGFFFPLANDQEVELLEATVRANEKTREQYIQLLRDCKAQCPRLDIGHIFSDLFSDEALLCYNYFGMTNRSKKKRAMRDYLIFSECMLEAWSDEGIDQETLKAKLTKIISRLNHKLRTLNSPKSRLYAYALEKMKQNNRQKYMPPPGVVSSIEIHQESGVTGFEFPLTTEADIERLEEAVTTKRLVRLQYVNFLMQLKQPSDEVDDVLKKIFYDEALGNYNYNGMCNVPNVRKRPMKDYAIFVSCFLEAWADQGVTQEQISAALKKVIKLLNNRKRFRRHKERKRAANNSELVFLEDENV</sequence>
<keyword evidence="4" id="KW-1185">Reference proteome</keyword>
<dbReference type="Proteomes" id="UP001562425">
    <property type="component" value="Unassembled WGS sequence"/>
</dbReference>
<protein>
    <recommendedName>
        <fullName evidence="2">DUF4806 domain-containing protein</fullName>
    </recommendedName>
</protein>
<dbReference type="InterPro" id="IPR032071">
    <property type="entry name" value="DUF4806"/>
</dbReference>
<organism evidence="3 4">
    <name type="scientific">Culex pipiens pipiens</name>
    <name type="common">Northern house mosquito</name>
    <dbReference type="NCBI Taxonomy" id="38569"/>
    <lineage>
        <taxon>Eukaryota</taxon>
        <taxon>Metazoa</taxon>
        <taxon>Ecdysozoa</taxon>
        <taxon>Arthropoda</taxon>
        <taxon>Hexapoda</taxon>
        <taxon>Insecta</taxon>
        <taxon>Pterygota</taxon>
        <taxon>Neoptera</taxon>
        <taxon>Endopterygota</taxon>
        <taxon>Diptera</taxon>
        <taxon>Nematocera</taxon>
        <taxon>Culicoidea</taxon>
        <taxon>Culicidae</taxon>
        <taxon>Culicinae</taxon>
        <taxon>Culicini</taxon>
        <taxon>Culex</taxon>
        <taxon>Culex</taxon>
    </lineage>
</organism>
<feature type="region of interest" description="Disordered" evidence="1">
    <location>
        <begin position="1"/>
        <end position="21"/>
    </location>
</feature>
<name>A0ABD1DWM2_CULPP</name>
<reference evidence="3 4" key="1">
    <citation type="submission" date="2024-05" db="EMBL/GenBank/DDBJ databases">
        <title>Culex pipiens pipiens assembly and annotation.</title>
        <authorList>
            <person name="Alout H."/>
            <person name="Durand T."/>
        </authorList>
    </citation>
    <scope>NUCLEOTIDE SEQUENCE [LARGE SCALE GENOMIC DNA]</scope>
    <source>
        <strain evidence="3">HA-2024</strain>
        <tissue evidence="3">Whole body</tissue>
    </source>
</reference>
<evidence type="ECO:0000313" key="4">
    <source>
        <dbReference type="Proteomes" id="UP001562425"/>
    </source>
</evidence>
<evidence type="ECO:0000259" key="2">
    <source>
        <dbReference type="Pfam" id="PF16064"/>
    </source>
</evidence>
<evidence type="ECO:0000313" key="3">
    <source>
        <dbReference type="EMBL" id="KAL1402704.1"/>
    </source>
</evidence>
<comment type="caution">
    <text evidence="3">The sequence shown here is derived from an EMBL/GenBank/DDBJ whole genome shotgun (WGS) entry which is preliminary data.</text>
</comment>
<dbReference type="EMBL" id="JBEHCU010002596">
    <property type="protein sequence ID" value="KAL1402704.1"/>
    <property type="molecule type" value="Genomic_DNA"/>
</dbReference>
<dbReference type="AlphaFoldDB" id="A0ABD1DWM2"/>